<evidence type="ECO:0000313" key="12">
    <source>
        <dbReference type="EMBL" id="CCG83096.1"/>
    </source>
</evidence>
<evidence type="ECO:0000313" key="13">
    <source>
        <dbReference type="Proteomes" id="UP000013776"/>
    </source>
</evidence>
<accession>R4XF57</accession>
<evidence type="ECO:0000256" key="3">
    <source>
        <dbReference type="ARBA" id="ARBA00022679"/>
    </source>
</evidence>
<keyword evidence="13" id="KW-1185">Reference proteome</keyword>
<dbReference type="OrthoDB" id="7759664at2759"/>
<dbReference type="AlphaFoldDB" id="R4XF57"/>
<dbReference type="EMBL" id="CAHR02000122">
    <property type="protein sequence ID" value="CCG83096.1"/>
    <property type="molecule type" value="Genomic_DNA"/>
</dbReference>
<feature type="transmembrane region" description="Helical" evidence="10">
    <location>
        <begin position="51"/>
        <end position="71"/>
    </location>
</feature>
<dbReference type="eggNOG" id="KOG0802">
    <property type="taxonomic scope" value="Eukaryota"/>
</dbReference>
<evidence type="ECO:0000259" key="11">
    <source>
        <dbReference type="Pfam" id="PF25563"/>
    </source>
</evidence>
<evidence type="ECO:0000256" key="7">
    <source>
        <dbReference type="ARBA" id="ARBA00022833"/>
    </source>
</evidence>
<comment type="pathway">
    <text evidence="2">Protein modification; protein ubiquitination.</text>
</comment>
<organism evidence="12 13">
    <name type="scientific">Taphrina deformans (strain PYCC 5710 / ATCC 11124 / CBS 356.35 / IMI 108563 / JCM 9778 / NBRC 8474)</name>
    <name type="common">Peach leaf curl fungus</name>
    <name type="synonym">Lalaria deformans</name>
    <dbReference type="NCBI Taxonomy" id="1097556"/>
    <lineage>
        <taxon>Eukaryota</taxon>
        <taxon>Fungi</taxon>
        <taxon>Dikarya</taxon>
        <taxon>Ascomycota</taxon>
        <taxon>Taphrinomycotina</taxon>
        <taxon>Taphrinomycetes</taxon>
        <taxon>Taphrinales</taxon>
        <taxon>Taphrinaceae</taxon>
        <taxon>Taphrina</taxon>
    </lineage>
</organism>
<evidence type="ECO:0000256" key="10">
    <source>
        <dbReference type="SAM" id="Phobius"/>
    </source>
</evidence>
<gene>
    <name evidence="12" type="ORF">TAPDE_003013</name>
</gene>
<keyword evidence="8 10" id="KW-1133">Transmembrane helix</keyword>
<feature type="transmembrane region" description="Helical" evidence="10">
    <location>
        <begin position="124"/>
        <end position="146"/>
    </location>
</feature>
<feature type="transmembrane region" description="Helical" evidence="10">
    <location>
        <begin position="91"/>
        <end position="112"/>
    </location>
</feature>
<evidence type="ECO:0000256" key="1">
    <source>
        <dbReference type="ARBA" id="ARBA00004370"/>
    </source>
</evidence>
<dbReference type="GO" id="GO:0043161">
    <property type="term" value="P:proteasome-mediated ubiquitin-dependent protein catabolic process"/>
    <property type="evidence" value="ECO:0007669"/>
    <property type="project" value="TreeGrafter"/>
</dbReference>
<dbReference type="InterPro" id="IPR057992">
    <property type="entry name" value="TPR_SYVN1_N"/>
</dbReference>
<dbReference type="Proteomes" id="UP000013776">
    <property type="component" value="Unassembled WGS sequence"/>
</dbReference>
<name>R4XF57_TAPDE</name>
<evidence type="ECO:0000256" key="5">
    <source>
        <dbReference type="ARBA" id="ARBA00022723"/>
    </source>
</evidence>
<comment type="caution">
    <text evidence="12">The sequence shown here is derived from an EMBL/GenBank/DDBJ whole genome shotgun (WGS) entry which is preliminary data.</text>
</comment>
<dbReference type="Pfam" id="PF25563">
    <property type="entry name" value="TPR_SYVN1_N"/>
    <property type="match status" value="1"/>
</dbReference>
<dbReference type="GO" id="GO:0012505">
    <property type="term" value="C:endomembrane system"/>
    <property type="evidence" value="ECO:0007669"/>
    <property type="project" value="UniProtKB-SubCell"/>
</dbReference>
<protein>
    <submittedName>
        <fullName evidence="12">RING finger protein</fullName>
    </submittedName>
</protein>
<comment type="subcellular location">
    <subcellularLocation>
        <location evidence="1">Membrane</location>
    </subcellularLocation>
</comment>
<dbReference type="VEuPathDB" id="FungiDB:TAPDE_003013"/>
<keyword evidence="7" id="KW-0862">Zinc</keyword>
<evidence type="ECO:0000256" key="9">
    <source>
        <dbReference type="ARBA" id="ARBA00023136"/>
    </source>
</evidence>
<sequence>MFLVFTLITGKALQRIFFGRLRAIEVDHLYERAWYAVTESCLAMTIFREEFGTTFFLFFTLLLSVKIFHWLTQDRIEYMEQTVQVPHSFHIRLTSIMAILLAVDCYMVAYCLEQVFTHGPNVMIMFAFEFTILASTILAVVGKYILNLIEARQTETWDNKSGYVFYLELISDFTKLITYLAFFATLMTFYGIPLHILRDLRATQDMDERYRNATIAEIEATGDKTCIMSTELARKTTDMSDVSALSA</sequence>
<proteinExistence type="predicted"/>
<evidence type="ECO:0000256" key="2">
    <source>
        <dbReference type="ARBA" id="ARBA00004906"/>
    </source>
</evidence>
<evidence type="ECO:0000256" key="6">
    <source>
        <dbReference type="ARBA" id="ARBA00022771"/>
    </source>
</evidence>
<dbReference type="PANTHER" id="PTHR22763">
    <property type="entry name" value="RING ZINC FINGER PROTEIN"/>
    <property type="match status" value="1"/>
</dbReference>
<keyword evidence="5" id="KW-0479">Metal-binding</keyword>
<dbReference type="GO" id="GO:0061630">
    <property type="term" value="F:ubiquitin protein ligase activity"/>
    <property type="evidence" value="ECO:0007669"/>
    <property type="project" value="UniProtKB-EC"/>
</dbReference>
<evidence type="ECO:0000256" key="4">
    <source>
        <dbReference type="ARBA" id="ARBA00022692"/>
    </source>
</evidence>
<keyword evidence="4 10" id="KW-0812">Transmembrane</keyword>
<keyword evidence="6" id="KW-0863">Zinc-finger</keyword>
<keyword evidence="3" id="KW-0808">Transferase</keyword>
<evidence type="ECO:0000256" key="8">
    <source>
        <dbReference type="ARBA" id="ARBA00022989"/>
    </source>
</evidence>
<dbReference type="InterPro" id="IPR050731">
    <property type="entry name" value="HRD1_E3_ubiq-ligases"/>
</dbReference>
<keyword evidence="9 10" id="KW-0472">Membrane</keyword>
<dbReference type="GO" id="GO:0008270">
    <property type="term" value="F:zinc ion binding"/>
    <property type="evidence" value="ECO:0007669"/>
    <property type="project" value="UniProtKB-KW"/>
</dbReference>
<dbReference type="GO" id="GO:0036503">
    <property type="term" value="P:ERAD pathway"/>
    <property type="evidence" value="ECO:0007669"/>
    <property type="project" value="TreeGrafter"/>
</dbReference>
<reference evidence="12 13" key="1">
    <citation type="journal article" date="2013" name="MBio">
        <title>Genome sequencing of the plant pathogen Taphrina deformans, the causal agent of peach leaf curl.</title>
        <authorList>
            <person name="Cisse O.H."/>
            <person name="Almeida J.M.G.C.F."/>
            <person name="Fonseca A."/>
            <person name="Kumar A.A."/>
            <person name="Salojaervi J."/>
            <person name="Overmyer K."/>
            <person name="Hauser P.M."/>
            <person name="Pagni M."/>
        </authorList>
    </citation>
    <scope>NUCLEOTIDE SEQUENCE [LARGE SCALE GENOMIC DNA]</scope>
    <source>
        <strain evidence="13">PYCC 5710 / ATCC 11124 / CBS 356.35 / IMI 108563 / JCM 9778 / NBRC 8474</strain>
    </source>
</reference>
<dbReference type="STRING" id="1097556.R4XF57"/>
<dbReference type="PANTHER" id="PTHR22763:SF184">
    <property type="entry name" value="E3 UBIQUITIN-PROTEIN LIGASE SYNOVIOLIN"/>
    <property type="match status" value="1"/>
</dbReference>
<feature type="transmembrane region" description="Helical" evidence="10">
    <location>
        <begin position="176"/>
        <end position="197"/>
    </location>
</feature>
<feature type="domain" description="E3 ubiquitin-protein ligase synoviolin-like TPR repeats" evidence="11">
    <location>
        <begin position="1"/>
        <end position="203"/>
    </location>
</feature>